<evidence type="ECO:0000313" key="2">
    <source>
        <dbReference type="EMBL" id="EPS37802.1"/>
    </source>
</evidence>
<evidence type="ECO:0000313" key="3">
    <source>
        <dbReference type="Proteomes" id="UP000015100"/>
    </source>
</evidence>
<feature type="region of interest" description="Disordered" evidence="1">
    <location>
        <begin position="138"/>
        <end position="159"/>
    </location>
</feature>
<feature type="region of interest" description="Disordered" evidence="1">
    <location>
        <begin position="509"/>
        <end position="534"/>
    </location>
</feature>
<dbReference type="HOGENOM" id="CLU_599870_0_0_1"/>
<gene>
    <name evidence="2" type="ORF">H072_8464</name>
</gene>
<comment type="caution">
    <text evidence="2">The sequence shown here is derived from an EMBL/GenBank/DDBJ whole genome shotgun (WGS) entry which is preliminary data.</text>
</comment>
<reference evidence="3" key="2">
    <citation type="submission" date="2013-04" db="EMBL/GenBank/DDBJ databases">
        <title>Genomic mechanisms accounting for the adaptation to parasitism in nematode-trapping fungi.</title>
        <authorList>
            <person name="Ahren D.G."/>
        </authorList>
    </citation>
    <scope>NUCLEOTIDE SEQUENCE [LARGE SCALE GENOMIC DNA]</scope>
    <source>
        <strain evidence="3">CBS 200.50</strain>
    </source>
</reference>
<reference evidence="2 3" key="1">
    <citation type="journal article" date="2013" name="PLoS Genet.">
        <title>Genomic mechanisms accounting for the adaptation to parasitism in nematode-trapping fungi.</title>
        <authorList>
            <person name="Meerupati T."/>
            <person name="Andersson K.M."/>
            <person name="Friman E."/>
            <person name="Kumar D."/>
            <person name="Tunlid A."/>
            <person name="Ahren D."/>
        </authorList>
    </citation>
    <scope>NUCLEOTIDE SEQUENCE [LARGE SCALE GENOMIC DNA]</scope>
    <source>
        <strain evidence="2 3">CBS 200.50</strain>
    </source>
</reference>
<dbReference type="OrthoDB" id="5418067at2759"/>
<protein>
    <submittedName>
        <fullName evidence="2">Uncharacterized protein</fullName>
    </submittedName>
</protein>
<name>S8BRB9_DACHA</name>
<evidence type="ECO:0000256" key="1">
    <source>
        <dbReference type="SAM" id="MobiDB-lite"/>
    </source>
</evidence>
<dbReference type="Proteomes" id="UP000015100">
    <property type="component" value="Unassembled WGS sequence"/>
</dbReference>
<organism evidence="2 3">
    <name type="scientific">Dactylellina haptotyla (strain CBS 200.50)</name>
    <name type="common">Nematode-trapping fungus</name>
    <name type="synonym">Monacrosporium haptotylum</name>
    <dbReference type="NCBI Taxonomy" id="1284197"/>
    <lineage>
        <taxon>Eukaryota</taxon>
        <taxon>Fungi</taxon>
        <taxon>Dikarya</taxon>
        <taxon>Ascomycota</taxon>
        <taxon>Pezizomycotina</taxon>
        <taxon>Orbiliomycetes</taxon>
        <taxon>Orbiliales</taxon>
        <taxon>Orbiliaceae</taxon>
        <taxon>Dactylellina</taxon>
    </lineage>
</organism>
<accession>S8BRB9</accession>
<proteinExistence type="predicted"/>
<dbReference type="AlphaFoldDB" id="S8BRB9"/>
<feature type="region of interest" description="Disordered" evidence="1">
    <location>
        <begin position="30"/>
        <end position="50"/>
    </location>
</feature>
<dbReference type="OMA" id="CEIMPRT"/>
<sequence>MSERTGSAAAAAAAIRRQSFNNLRSLESTKLTSFPGTPIRSTQSSRAPSMRFGIPTRASELRSIREDDDFMTSTNYPMRSRVPPRRPASVMSARPTLGVARSASVKHHRRGSQTFLHRTQSMKNPGESAYSEQPFQLENKPGFLPASSRPGSMPISPMLRTMRDPDALGTRRPSAFGRHGRLPITLRLSIFEKAKDLGRRVSQTFRGSRRTRPKLPLQQIHSDTKHYGYESYPTVSELSYTEDSHYADTVVYNPIWENNSYVTTLDHQDTEYFPHTPVSDIRSVATDLPARINVIEPTEEAPEQTHLRGFTPFQHPTDLNGVDSRRVYSALMKSLAKRFTTEPPQGTIPEEPHDPHTSRVSNENIRPPSLKASIEKSLETRKPLSEIAPRLTNTVVVEEDPSTEPLTPSIIVGLKGVNIRNDDPDDSIFSHVENQYNVWQDETTDASAADAALAALKQLSISNIENSGEDAALCAAEYAKLVQLYHDRTGTSTPDIQILGPVGRLQKNKVKEGGGEVEGETAKMKREAIDPAFL</sequence>
<feature type="region of interest" description="Disordered" evidence="1">
    <location>
        <begin position="339"/>
        <end position="370"/>
    </location>
</feature>
<feature type="compositionally biased region" description="Polar residues" evidence="1">
    <location>
        <begin position="30"/>
        <end position="47"/>
    </location>
</feature>
<keyword evidence="3" id="KW-1185">Reference proteome</keyword>
<dbReference type="EMBL" id="AQGS01000598">
    <property type="protein sequence ID" value="EPS37802.1"/>
    <property type="molecule type" value="Genomic_DNA"/>
</dbReference>
<feature type="region of interest" description="Disordered" evidence="1">
    <location>
        <begin position="71"/>
        <end position="92"/>
    </location>
</feature>
<feature type="compositionally biased region" description="Low complexity" evidence="1">
    <location>
        <begin position="77"/>
        <end position="92"/>
    </location>
</feature>